<evidence type="ECO:0000256" key="4">
    <source>
        <dbReference type="PROSITE-ProRule" id="PRU00335"/>
    </source>
</evidence>
<organism evidence="7 8">
    <name type="scientific">Mesobaculum littorinae</name>
    <dbReference type="NCBI Taxonomy" id="2486419"/>
    <lineage>
        <taxon>Bacteria</taxon>
        <taxon>Pseudomonadati</taxon>
        <taxon>Pseudomonadota</taxon>
        <taxon>Alphaproteobacteria</taxon>
        <taxon>Rhodobacterales</taxon>
        <taxon>Roseobacteraceae</taxon>
        <taxon>Mesobaculum</taxon>
    </lineage>
</organism>
<evidence type="ECO:0000256" key="1">
    <source>
        <dbReference type="ARBA" id="ARBA00023015"/>
    </source>
</evidence>
<dbReference type="Pfam" id="PF21306">
    <property type="entry name" value="TetR_C_40"/>
    <property type="match status" value="1"/>
</dbReference>
<dbReference type="Proteomes" id="UP000285908">
    <property type="component" value="Unassembled WGS sequence"/>
</dbReference>
<feature type="DNA-binding region" description="H-T-H motif" evidence="4">
    <location>
        <begin position="97"/>
        <end position="116"/>
    </location>
</feature>
<dbReference type="Pfam" id="PF00440">
    <property type="entry name" value="TetR_N"/>
    <property type="match status" value="1"/>
</dbReference>
<dbReference type="PANTHER" id="PTHR30055:SF234">
    <property type="entry name" value="HTH-TYPE TRANSCRIPTIONAL REGULATOR BETI"/>
    <property type="match status" value="1"/>
</dbReference>
<proteinExistence type="predicted"/>
<evidence type="ECO:0000256" key="2">
    <source>
        <dbReference type="ARBA" id="ARBA00023125"/>
    </source>
</evidence>
<name>A0A438AFQ8_9RHOB</name>
<keyword evidence="1" id="KW-0805">Transcription regulation</keyword>
<dbReference type="InterPro" id="IPR001647">
    <property type="entry name" value="HTH_TetR"/>
</dbReference>
<dbReference type="InterPro" id="IPR009057">
    <property type="entry name" value="Homeodomain-like_sf"/>
</dbReference>
<keyword evidence="3" id="KW-0804">Transcription</keyword>
<dbReference type="Gene3D" id="1.10.357.10">
    <property type="entry name" value="Tetracycline Repressor, domain 2"/>
    <property type="match status" value="1"/>
</dbReference>
<dbReference type="SUPFAM" id="SSF46689">
    <property type="entry name" value="Homeodomain-like"/>
    <property type="match status" value="1"/>
</dbReference>
<dbReference type="GO" id="GO:0003700">
    <property type="term" value="F:DNA-binding transcription factor activity"/>
    <property type="evidence" value="ECO:0007669"/>
    <property type="project" value="TreeGrafter"/>
</dbReference>
<dbReference type="EMBL" id="RQXX01000004">
    <property type="protein sequence ID" value="RVV97539.1"/>
    <property type="molecule type" value="Genomic_DNA"/>
</dbReference>
<dbReference type="OrthoDB" id="9808189at2"/>
<dbReference type="PRINTS" id="PR00455">
    <property type="entry name" value="HTHTETR"/>
</dbReference>
<evidence type="ECO:0000313" key="7">
    <source>
        <dbReference type="EMBL" id="RVV97539.1"/>
    </source>
</evidence>
<gene>
    <name evidence="7" type="ORF">EKE94_13445</name>
</gene>
<dbReference type="PROSITE" id="PS50977">
    <property type="entry name" value="HTH_TETR_2"/>
    <property type="match status" value="1"/>
</dbReference>
<evidence type="ECO:0000256" key="3">
    <source>
        <dbReference type="ARBA" id="ARBA00023163"/>
    </source>
</evidence>
<feature type="region of interest" description="Disordered" evidence="5">
    <location>
        <begin position="1"/>
        <end position="24"/>
    </location>
</feature>
<dbReference type="AlphaFoldDB" id="A0A438AFQ8"/>
<protein>
    <submittedName>
        <fullName evidence="7">TetR/AcrR family transcriptional regulator</fullName>
    </submittedName>
</protein>
<keyword evidence="8" id="KW-1185">Reference proteome</keyword>
<dbReference type="InterPro" id="IPR049513">
    <property type="entry name" value="TetR_C_40"/>
</dbReference>
<evidence type="ECO:0000313" key="8">
    <source>
        <dbReference type="Proteomes" id="UP000285908"/>
    </source>
</evidence>
<dbReference type="GO" id="GO:0000976">
    <property type="term" value="F:transcription cis-regulatory region binding"/>
    <property type="evidence" value="ECO:0007669"/>
    <property type="project" value="TreeGrafter"/>
</dbReference>
<feature type="domain" description="HTH tetR-type" evidence="6">
    <location>
        <begin position="74"/>
        <end position="134"/>
    </location>
</feature>
<dbReference type="InterPro" id="IPR050109">
    <property type="entry name" value="HTH-type_TetR-like_transc_reg"/>
</dbReference>
<evidence type="ECO:0000259" key="6">
    <source>
        <dbReference type="PROSITE" id="PS50977"/>
    </source>
</evidence>
<accession>A0A438AFQ8</accession>
<sequence length="280" mass="29591">MDLSNFSRRRPRLGPGGTGAPQPASAGWGWVYRDRARENAGWPFPLGTWNDISVRMTKVSTQDHRVSTGCRRRARTRATLLRAGLQVMAKKGPGQTSIDDVIRAAGVARGTFYKYFRSIPDLINALGPAVLDEIVMGQADWVGQLADPAERICAGLTSVIALVESHPVLGHFMARSGWPAADLSAHLMQKIGGVVDQGMDEGRFAPMPRSVALALIEGVVLGSVHAVAQGASARPIGISASEVILRGFGLPAEEVARIAGAPVTGPAPRQGYLLGGLASD</sequence>
<dbReference type="PANTHER" id="PTHR30055">
    <property type="entry name" value="HTH-TYPE TRANSCRIPTIONAL REGULATOR RUTR"/>
    <property type="match status" value="1"/>
</dbReference>
<reference evidence="7 8" key="1">
    <citation type="submission" date="2018-11" db="EMBL/GenBank/DDBJ databases">
        <title>Mesobaculum littorinae gen. nov., sp. nov., isolated from Littorina scabra that represents a novel genus of the order Rhodobacteraceae.</title>
        <authorList>
            <person name="Li F."/>
        </authorList>
    </citation>
    <scope>NUCLEOTIDE SEQUENCE [LARGE SCALE GENOMIC DNA]</scope>
    <source>
        <strain evidence="7 8">M0103</strain>
    </source>
</reference>
<comment type="caution">
    <text evidence="7">The sequence shown here is derived from an EMBL/GenBank/DDBJ whole genome shotgun (WGS) entry which is preliminary data.</text>
</comment>
<evidence type="ECO:0000256" key="5">
    <source>
        <dbReference type="SAM" id="MobiDB-lite"/>
    </source>
</evidence>
<keyword evidence="2 4" id="KW-0238">DNA-binding</keyword>